<evidence type="ECO:0000256" key="7">
    <source>
        <dbReference type="ARBA" id="ARBA00023267"/>
    </source>
</evidence>
<dbReference type="SUPFAM" id="SSF52440">
    <property type="entry name" value="PreATP-grasp domain"/>
    <property type="match status" value="1"/>
</dbReference>
<evidence type="ECO:0000259" key="15">
    <source>
        <dbReference type="PROSITE" id="PS50979"/>
    </source>
</evidence>
<dbReference type="Proteomes" id="UP000255517">
    <property type="component" value="Unassembled WGS sequence"/>
</dbReference>
<dbReference type="InterPro" id="IPR011053">
    <property type="entry name" value="Single_hybrid_motif"/>
</dbReference>
<dbReference type="AlphaFoldDB" id="A0A379C4K1"/>
<feature type="binding site" evidence="10">
    <location>
        <position position="238"/>
    </location>
    <ligand>
        <name>ATP</name>
        <dbReference type="ChEBI" id="CHEBI:30616"/>
    </ligand>
</feature>
<dbReference type="SUPFAM" id="SSF51246">
    <property type="entry name" value="Rudiment single hybrid motif"/>
    <property type="match status" value="1"/>
</dbReference>
<organism evidence="17 18">
    <name type="scientific">Peptoniphilus lacrimalis</name>
    <dbReference type="NCBI Taxonomy" id="33031"/>
    <lineage>
        <taxon>Bacteria</taxon>
        <taxon>Bacillati</taxon>
        <taxon>Bacillota</taxon>
        <taxon>Tissierellia</taxon>
        <taxon>Tissierellales</taxon>
        <taxon>Peptoniphilaceae</taxon>
        <taxon>Peptoniphilus</taxon>
    </lineage>
</organism>
<keyword evidence="4 11" id="KW-0479">Metal-binding</keyword>
<gene>
    <name evidence="17" type="primary">cfiB</name>
    <name evidence="17" type="ORF">NCTC13149_00437</name>
</gene>
<dbReference type="PIRSF" id="PIRSF001594">
    <property type="entry name" value="Pyruv_carbox"/>
    <property type="match status" value="1"/>
</dbReference>
<dbReference type="SMART" id="SM00878">
    <property type="entry name" value="Biotin_carb_C"/>
    <property type="match status" value="1"/>
</dbReference>
<dbReference type="Pfam" id="PF02436">
    <property type="entry name" value="PYC_OADA"/>
    <property type="match status" value="1"/>
</dbReference>
<dbReference type="InterPro" id="IPR011761">
    <property type="entry name" value="ATP-grasp"/>
</dbReference>
<feature type="active site" evidence="9">
    <location>
        <position position="295"/>
    </location>
</feature>
<dbReference type="CDD" id="cd06850">
    <property type="entry name" value="biotinyl_domain"/>
    <property type="match status" value="1"/>
</dbReference>
<dbReference type="NCBIfam" id="TIGR01235">
    <property type="entry name" value="pyruv_carbox"/>
    <property type="match status" value="1"/>
</dbReference>
<dbReference type="InterPro" id="IPR055268">
    <property type="entry name" value="PCB-like"/>
</dbReference>
<evidence type="ECO:0000313" key="17">
    <source>
        <dbReference type="EMBL" id="SUB56665.1"/>
    </source>
</evidence>
<dbReference type="InterPro" id="IPR016185">
    <property type="entry name" value="PreATP-grasp_dom_sf"/>
</dbReference>
<keyword evidence="7 8" id="KW-0092">Biotin</keyword>
<evidence type="ECO:0000256" key="6">
    <source>
        <dbReference type="ARBA" id="ARBA00022840"/>
    </source>
</evidence>
<dbReference type="Gene3D" id="3.20.20.70">
    <property type="entry name" value="Aldolase class I"/>
    <property type="match status" value="1"/>
</dbReference>
<evidence type="ECO:0000256" key="1">
    <source>
        <dbReference type="ARBA" id="ARBA00001953"/>
    </source>
</evidence>
<dbReference type="EMBL" id="UGSZ01000001">
    <property type="protein sequence ID" value="SUB56665.1"/>
    <property type="molecule type" value="Genomic_DNA"/>
</dbReference>
<evidence type="ECO:0000256" key="10">
    <source>
        <dbReference type="PIRSR" id="PIRSR001594-2"/>
    </source>
</evidence>
<evidence type="ECO:0000256" key="9">
    <source>
        <dbReference type="PIRSR" id="PIRSR001594-1"/>
    </source>
</evidence>
<evidence type="ECO:0000256" key="12">
    <source>
        <dbReference type="PIRSR" id="PIRSR001594-4"/>
    </source>
</evidence>
<dbReference type="SUPFAM" id="SSF51230">
    <property type="entry name" value="Single hybrid motif"/>
    <property type="match status" value="1"/>
</dbReference>
<dbReference type="InterPro" id="IPR005930">
    <property type="entry name" value="Pyruv_COase"/>
</dbReference>
<dbReference type="SUPFAM" id="SSF89000">
    <property type="entry name" value="post-HMGL domain-like"/>
    <property type="match status" value="1"/>
</dbReference>
<dbReference type="GO" id="GO:0046872">
    <property type="term" value="F:metal ion binding"/>
    <property type="evidence" value="ECO:0007669"/>
    <property type="project" value="UniProtKB-KW"/>
</dbReference>
<dbReference type="GO" id="GO:0004736">
    <property type="term" value="F:pyruvate carboxylase activity"/>
    <property type="evidence" value="ECO:0007669"/>
    <property type="project" value="UniProtKB-EC"/>
</dbReference>
<dbReference type="STRING" id="1122949.GCA_000378725_01619"/>
<evidence type="ECO:0000313" key="18">
    <source>
        <dbReference type="Proteomes" id="UP000255517"/>
    </source>
</evidence>
<dbReference type="InterPro" id="IPR000891">
    <property type="entry name" value="PYR_CT"/>
</dbReference>
<feature type="domain" description="Biotin carboxylation" evidence="15">
    <location>
        <begin position="3"/>
        <end position="456"/>
    </location>
</feature>
<reference evidence="17 18" key="1">
    <citation type="submission" date="2018-06" db="EMBL/GenBank/DDBJ databases">
        <authorList>
            <consortium name="Pathogen Informatics"/>
            <person name="Doyle S."/>
        </authorList>
    </citation>
    <scope>NUCLEOTIDE SEQUENCE [LARGE SCALE GENOMIC DNA]</scope>
    <source>
        <strain evidence="17 18">NCTC13149</strain>
    </source>
</reference>
<dbReference type="PROSITE" id="PS50979">
    <property type="entry name" value="BC"/>
    <property type="match status" value="1"/>
</dbReference>
<comment type="catalytic activity">
    <reaction evidence="8">
        <text>hydrogencarbonate + pyruvate + ATP = oxaloacetate + ADP + phosphate + H(+)</text>
        <dbReference type="Rhea" id="RHEA:20844"/>
        <dbReference type="ChEBI" id="CHEBI:15361"/>
        <dbReference type="ChEBI" id="CHEBI:15378"/>
        <dbReference type="ChEBI" id="CHEBI:16452"/>
        <dbReference type="ChEBI" id="CHEBI:17544"/>
        <dbReference type="ChEBI" id="CHEBI:30616"/>
        <dbReference type="ChEBI" id="CHEBI:43474"/>
        <dbReference type="ChEBI" id="CHEBI:456216"/>
        <dbReference type="EC" id="6.4.1.1"/>
    </reaction>
</comment>
<proteinExistence type="predicted"/>
<evidence type="ECO:0000256" key="2">
    <source>
        <dbReference type="ARBA" id="ARBA00013057"/>
    </source>
</evidence>
<feature type="binding site" evidence="11">
    <location>
        <position position="734"/>
    </location>
    <ligand>
        <name>Mn(2+)</name>
        <dbReference type="ChEBI" id="CHEBI:29035"/>
    </ligand>
</feature>
<evidence type="ECO:0000259" key="14">
    <source>
        <dbReference type="PROSITE" id="PS50975"/>
    </source>
</evidence>
<dbReference type="EC" id="6.4.1.1" evidence="2 8"/>
<dbReference type="NCBIfam" id="NF009554">
    <property type="entry name" value="PRK12999.1"/>
    <property type="match status" value="1"/>
</dbReference>
<feature type="binding site" evidence="10">
    <location>
        <position position="119"/>
    </location>
    <ligand>
        <name>ATP</name>
        <dbReference type="ChEBI" id="CHEBI:30616"/>
    </ligand>
</feature>
<evidence type="ECO:0000256" key="5">
    <source>
        <dbReference type="ARBA" id="ARBA00022741"/>
    </source>
</evidence>
<dbReference type="GO" id="GO:0005524">
    <property type="term" value="F:ATP binding"/>
    <property type="evidence" value="ECO:0007669"/>
    <property type="project" value="UniProtKB-UniRule"/>
</dbReference>
<dbReference type="FunFam" id="2.40.50.100:FF:000003">
    <property type="entry name" value="Acetyl-CoA carboxylase biotin carboxyl carrier protein"/>
    <property type="match status" value="1"/>
</dbReference>
<feature type="domain" description="ATP-grasp" evidence="14">
    <location>
        <begin position="123"/>
        <end position="320"/>
    </location>
</feature>
<evidence type="ECO:0000256" key="8">
    <source>
        <dbReference type="PIRNR" id="PIRNR001594"/>
    </source>
</evidence>
<evidence type="ECO:0000256" key="3">
    <source>
        <dbReference type="ARBA" id="ARBA00022598"/>
    </source>
</evidence>
<dbReference type="Gene3D" id="3.30.470.20">
    <property type="entry name" value="ATP-grasp fold, B domain"/>
    <property type="match status" value="1"/>
</dbReference>
<feature type="binding site" evidence="11">
    <location>
        <position position="736"/>
    </location>
    <ligand>
        <name>Mn(2+)</name>
        <dbReference type="ChEBI" id="CHEBI:29035"/>
    </ligand>
</feature>
<dbReference type="RefSeq" id="WP_019035240.1">
    <property type="nucleotide sequence ID" value="NZ_JASOZY010000011.1"/>
</dbReference>
<dbReference type="InterPro" id="IPR011764">
    <property type="entry name" value="Biotin_carboxylation_dom"/>
</dbReference>
<dbReference type="SUPFAM" id="SSF51569">
    <property type="entry name" value="Aldolase"/>
    <property type="match status" value="1"/>
</dbReference>
<dbReference type="Pfam" id="PF02785">
    <property type="entry name" value="Biotin_carb_C"/>
    <property type="match status" value="1"/>
</dbReference>
<sequence length="1141" mass="127206">MKKFKRVMVANRGEIAIRVFRALRELGIRSVAIYSKEDQLSLFRTKADESYLIGKDKSPLGAYLDIDEIIKLAKAKAVDAIHPGYGFLAENAEFAAKCEKEGITFIGPSSSAMEALGDKIKSKIVANNAKVPTIPGIQKPIENDEQAKDFAKEAGYPVIIKASFGGGGRGMRVVNNEKELIEKLHSAKSEAKQAFGNDAIFIEKYLEKPKHIEVQILGDKFGNIVHLFERDCSIQRRHQKVIEFTPAFSLPKNVRESICQDALKIANSIGYTNAGTVEFLVDKNLNHYFIEVNPRIQVEHTVTEMCTDIDLVQSQILVAQGYPLNSKEIGIESQESIKHRGFAIQCRVTTEDPLNNFMPDTGHISLYRSSSGYGVRLDGGNGFTGAVISPYYDSLLVKVITHARTWSDTIRKAVRSLSELKVGGVKTNIGFLLNVLNTDEFLKGTCDTGFIEEHPELFQIKTKKDKELQLMKLIGNIVVNDPNKIQKHFDVPQVPKFERKSFRGTKQILDEEGPDGLVKWIKSQKKLLLTDTTMRDAHQSLMATRVRTIDLVKIAEATNYNMPDLFSIEMWGGATFDVAYRFLHEDPWQRLEILREKMPNMLLQMLVRGNNTVGYKNYPDNVVKSFIKESAKAGIDVFRIFDALNWLPGMQLSIEETLKNGKIAEATMCYTGDILDETKDKYNLAYYVNLAKELEKTGAQILGIKDMSGLLKPYAAKKLIKALKNEIGIPVHLHTHDTTGNGVATILMAAEAGVDIADTAVDSMSGLTSQAALNSVVAALENTDRDTGMNIEKVEEISKYWEAVRPVYANFESDLKSGTTEIYRYEIPGGQYSNLKPQVESFGLGHKFKEVKEMYKEVNQMVGDIIKVTPSSKMVGDMAIFMVQNGLTKDNIYEKGKNLDYPDSVRTYFKGMMGQPYGEFPKELQKLVLKGEEPITVRPGELLADEDFQAVKKHLEEKGMEASDRNAVSYTLYPKVIDDYIDYVKENGDVSGIGSDVFFHGLMEGETAEISIDEGKNLIVTLIEVGKLLDDGTRNLTFEINGNRRTINLEDKTATVTSKARSQTLFADKNNEKEVGSSIPGQIVKINVKVGDKVKAGDTLFIAEAMKMEANVVANIDGTVKEIFVEVNDAVENGQLLLTFE</sequence>
<dbReference type="PROSITE" id="PS00867">
    <property type="entry name" value="CPSASE_2"/>
    <property type="match status" value="1"/>
</dbReference>
<dbReference type="FunFam" id="3.20.20.70:FF:000033">
    <property type="entry name" value="Pyruvate carboxylase"/>
    <property type="match status" value="1"/>
</dbReference>
<dbReference type="Gene3D" id="2.40.50.100">
    <property type="match status" value="1"/>
</dbReference>
<feature type="binding site" evidence="10">
    <location>
        <position position="869"/>
    </location>
    <ligand>
        <name>substrate</name>
    </ligand>
</feature>
<dbReference type="FunFam" id="3.30.470.20:FF:000012">
    <property type="entry name" value="Pyruvate carboxylase"/>
    <property type="match status" value="1"/>
</dbReference>
<keyword evidence="3 8" id="KW-0436">Ligase</keyword>
<dbReference type="GO" id="GO:0006094">
    <property type="term" value="P:gluconeogenesis"/>
    <property type="evidence" value="ECO:0007669"/>
    <property type="project" value="InterPro"/>
</dbReference>
<dbReference type="PROSITE" id="PS50968">
    <property type="entry name" value="BIOTINYL_LIPOYL"/>
    <property type="match status" value="1"/>
</dbReference>
<keyword evidence="5 8" id="KW-0547">Nucleotide-binding</keyword>
<feature type="binding site" evidence="10">
    <location>
        <position position="203"/>
    </location>
    <ligand>
        <name>ATP</name>
        <dbReference type="ChEBI" id="CHEBI:30616"/>
    </ligand>
</feature>
<dbReference type="InterPro" id="IPR000089">
    <property type="entry name" value="Biotin_lipoyl"/>
</dbReference>
<dbReference type="PROSITE" id="PS50975">
    <property type="entry name" value="ATP_GRASP"/>
    <property type="match status" value="1"/>
</dbReference>
<dbReference type="NCBIfam" id="NF006761">
    <property type="entry name" value="PRK09282.1"/>
    <property type="match status" value="1"/>
</dbReference>
<dbReference type="InterPro" id="IPR011054">
    <property type="entry name" value="Rudment_hybrid_motif"/>
</dbReference>
<evidence type="ECO:0000256" key="4">
    <source>
        <dbReference type="ARBA" id="ARBA00022723"/>
    </source>
</evidence>
<feature type="binding site" description="via carbamate group" evidence="11">
    <location>
        <position position="705"/>
    </location>
    <ligand>
        <name>Mn(2+)</name>
        <dbReference type="ChEBI" id="CHEBI:29035"/>
    </ligand>
</feature>
<feature type="modified residue" description="N6-biotinyllysine" evidence="12">
    <location>
        <position position="1107"/>
    </location>
</feature>
<dbReference type="Pfam" id="PF02786">
    <property type="entry name" value="CPSase_L_D2"/>
    <property type="match status" value="1"/>
</dbReference>
<dbReference type="InterPro" id="IPR005482">
    <property type="entry name" value="Biotin_COase_C"/>
</dbReference>
<dbReference type="InterPro" id="IPR005479">
    <property type="entry name" value="CPAse_ATP-bd"/>
</dbReference>
<feature type="modified residue" description="N6-carboxylysine" evidence="12">
    <location>
        <position position="705"/>
    </location>
</feature>
<evidence type="ECO:0000259" key="13">
    <source>
        <dbReference type="PROSITE" id="PS50968"/>
    </source>
</evidence>
<feature type="binding site" evidence="10">
    <location>
        <position position="608"/>
    </location>
    <ligand>
        <name>substrate</name>
    </ligand>
</feature>
<dbReference type="Pfam" id="PF00682">
    <property type="entry name" value="HMGL-like"/>
    <property type="match status" value="1"/>
</dbReference>
<dbReference type="PROSITE" id="PS00866">
    <property type="entry name" value="CPSASE_1"/>
    <property type="match status" value="1"/>
</dbReference>
<feature type="binding site" evidence="11">
    <location>
        <position position="536"/>
    </location>
    <ligand>
        <name>Mn(2+)</name>
        <dbReference type="ChEBI" id="CHEBI:29035"/>
    </ligand>
</feature>
<accession>A0A379C4K1</accession>
<dbReference type="GO" id="GO:0005737">
    <property type="term" value="C:cytoplasm"/>
    <property type="evidence" value="ECO:0007669"/>
    <property type="project" value="TreeGrafter"/>
</dbReference>
<dbReference type="Gene3D" id="3.10.600.10">
    <property type="entry name" value="pyruvate carboxylase f1077a mutant domain"/>
    <property type="match status" value="1"/>
</dbReference>
<dbReference type="PANTHER" id="PTHR43778:SF2">
    <property type="entry name" value="PYRUVATE CARBOXYLASE, MITOCHONDRIAL"/>
    <property type="match status" value="1"/>
</dbReference>
<feature type="domain" description="Lipoyl-binding" evidence="13">
    <location>
        <begin position="1072"/>
        <end position="1141"/>
    </location>
</feature>
<dbReference type="OrthoDB" id="9807469at2"/>
<comment type="cofactor">
    <cofactor evidence="1 8">
        <name>biotin</name>
        <dbReference type="ChEBI" id="CHEBI:57586"/>
    </cofactor>
</comment>
<evidence type="ECO:0000256" key="11">
    <source>
        <dbReference type="PIRSR" id="PIRSR001594-3"/>
    </source>
</evidence>
<name>A0A379C4K1_9FIRM</name>
<dbReference type="PROSITE" id="PS50991">
    <property type="entry name" value="PYR_CT"/>
    <property type="match status" value="1"/>
</dbReference>
<comment type="function">
    <text evidence="8">Catalyzes a 2-step reaction, involving the ATP-dependent carboxylation of the covalently attached biotin in the first step and the transfer of the carboxyl group to pyruvate in the second.</text>
</comment>
<dbReference type="InterPro" id="IPR013785">
    <property type="entry name" value="Aldolase_TIM"/>
</dbReference>
<dbReference type="InterPro" id="IPR005481">
    <property type="entry name" value="BC-like_N"/>
</dbReference>
<feature type="domain" description="Pyruvate carboxyltransferase" evidence="16">
    <location>
        <begin position="527"/>
        <end position="795"/>
    </location>
</feature>
<dbReference type="Pfam" id="PF00364">
    <property type="entry name" value="Biotin_lipoyl"/>
    <property type="match status" value="1"/>
</dbReference>
<dbReference type="PANTHER" id="PTHR43778">
    <property type="entry name" value="PYRUVATE CARBOXYLASE"/>
    <property type="match status" value="1"/>
</dbReference>
<dbReference type="FunFam" id="3.30.1490.20:FF:000018">
    <property type="entry name" value="Biotin carboxylase"/>
    <property type="match status" value="1"/>
</dbReference>
<dbReference type="SUPFAM" id="SSF56059">
    <property type="entry name" value="Glutathione synthetase ATP-binding domain-like"/>
    <property type="match status" value="1"/>
</dbReference>
<dbReference type="FunFam" id="3.40.50.20:FF:000010">
    <property type="entry name" value="Propionyl-CoA carboxylase subunit alpha"/>
    <property type="match status" value="1"/>
</dbReference>
<keyword evidence="6 8" id="KW-0067">ATP-binding</keyword>
<evidence type="ECO:0000259" key="16">
    <source>
        <dbReference type="PROSITE" id="PS50991"/>
    </source>
</evidence>
<dbReference type="CDD" id="cd07937">
    <property type="entry name" value="DRE_TIM_PC_TC_5S"/>
    <property type="match status" value="1"/>
</dbReference>
<dbReference type="Pfam" id="PF00289">
    <property type="entry name" value="Biotin_carb_N"/>
    <property type="match status" value="1"/>
</dbReference>
<dbReference type="InterPro" id="IPR003379">
    <property type="entry name" value="Carboxylase_cons_dom"/>
</dbReference>
<protein>
    <recommendedName>
        <fullName evidence="2 8">Pyruvate carboxylase</fullName>
        <ecNumber evidence="2 8">6.4.1.1</ecNumber>
    </recommendedName>
</protein>